<name>A0A484NGY2_9ASTE</name>
<dbReference type="EMBL" id="OOIL02006674">
    <property type="protein sequence ID" value="VFR00190.1"/>
    <property type="molecule type" value="Genomic_DNA"/>
</dbReference>
<reference evidence="1 2" key="1">
    <citation type="submission" date="2018-04" db="EMBL/GenBank/DDBJ databases">
        <authorList>
            <person name="Vogel A."/>
        </authorList>
    </citation>
    <scope>NUCLEOTIDE SEQUENCE [LARGE SCALE GENOMIC DNA]</scope>
</reference>
<gene>
    <name evidence="1" type="ORF">CCAM_LOCUS41965</name>
</gene>
<keyword evidence="2" id="KW-1185">Reference proteome</keyword>
<protein>
    <submittedName>
        <fullName evidence="1">Uncharacterized protein</fullName>
    </submittedName>
</protein>
<dbReference type="Proteomes" id="UP000595140">
    <property type="component" value="Unassembled WGS sequence"/>
</dbReference>
<sequence length="153" mass="16719">MERSGQPGWVRFIKPIPIWATPFGPGHDVGIEFGFPGNSPNCKSDPPSKLPNCRPPPLAVVRSDVKLAFTSKPGIPAIRNGSSDFCGGAAGGRRFGGEDGAAVVVEEDRLEEEEEEEEERLVVLLRVPPPTGMFLRAPPLVQYLLQFLQKWRG</sequence>
<proteinExistence type="predicted"/>
<evidence type="ECO:0000313" key="1">
    <source>
        <dbReference type="EMBL" id="VFR00190.1"/>
    </source>
</evidence>
<organism evidence="1 2">
    <name type="scientific">Cuscuta campestris</name>
    <dbReference type="NCBI Taxonomy" id="132261"/>
    <lineage>
        <taxon>Eukaryota</taxon>
        <taxon>Viridiplantae</taxon>
        <taxon>Streptophyta</taxon>
        <taxon>Embryophyta</taxon>
        <taxon>Tracheophyta</taxon>
        <taxon>Spermatophyta</taxon>
        <taxon>Magnoliopsida</taxon>
        <taxon>eudicotyledons</taxon>
        <taxon>Gunneridae</taxon>
        <taxon>Pentapetalae</taxon>
        <taxon>asterids</taxon>
        <taxon>lamiids</taxon>
        <taxon>Solanales</taxon>
        <taxon>Convolvulaceae</taxon>
        <taxon>Cuscuteae</taxon>
        <taxon>Cuscuta</taxon>
        <taxon>Cuscuta subgen. Grammica</taxon>
        <taxon>Cuscuta sect. Cleistogrammica</taxon>
    </lineage>
</organism>
<dbReference type="AlphaFoldDB" id="A0A484NGY2"/>
<accession>A0A484NGY2</accession>
<evidence type="ECO:0000313" key="2">
    <source>
        <dbReference type="Proteomes" id="UP000595140"/>
    </source>
</evidence>